<dbReference type="Proteomes" id="UP001431449">
    <property type="component" value="Unassembled WGS sequence"/>
</dbReference>
<evidence type="ECO:0000313" key="3">
    <source>
        <dbReference type="Proteomes" id="UP001431449"/>
    </source>
</evidence>
<organism evidence="2 3">
    <name type="scientific">Pseudomarimonas salicorniae</name>
    <dbReference type="NCBI Taxonomy" id="2933270"/>
    <lineage>
        <taxon>Bacteria</taxon>
        <taxon>Pseudomonadati</taxon>
        <taxon>Pseudomonadota</taxon>
        <taxon>Gammaproteobacteria</taxon>
        <taxon>Lysobacterales</taxon>
        <taxon>Lysobacteraceae</taxon>
        <taxon>Pseudomarimonas</taxon>
    </lineage>
</organism>
<comment type="caution">
    <text evidence="2">The sequence shown here is derived from an EMBL/GenBank/DDBJ whole genome shotgun (WGS) entry which is preliminary data.</text>
</comment>
<proteinExistence type="predicted"/>
<dbReference type="CDD" id="cd07715">
    <property type="entry name" value="TaR3-like_MBL-fold"/>
    <property type="match status" value="1"/>
</dbReference>
<keyword evidence="3" id="KW-1185">Reference proteome</keyword>
<protein>
    <submittedName>
        <fullName evidence="2">MBL fold metallo-hydrolase</fullName>
    </submittedName>
</protein>
<dbReference type="PANTHER" id="PTHR43102:SF2">
    <property type="entry name" value="GAF DOMAIN-CONTAINING PROTEIN"/>
    <property type="match status" value="1"/>
</dbReference>
<name>A0ABT0GDQ7_9GAMM</name>
<dbReference type="SUPFAM" id="SSF56281">
    <property type="entry name" value="Metallo-hydrolase/oxidoreductase"/>
    <property type="match status" value="1"/>
</dbReference>
<dbReference type="RefSeq" id="WP_248204984.1">
    <property type="nucleotide sequence ID" value="NZ_JALNMH010000002.1"/>
</dbReference>
<dbReference type="Gene3D" id="3.30.450.40">
    <property type="match status" value="1"/>
</dbReference>
<reference evidence="2" key="1">
    <citation type="submission" date="2022-04" db="EMBL/GenBank/DDBJ databases">
        <title>Lysobacter sp. CAU 1642 isolated from sea sand.</title>
        <authorList>
            <person name="Kim W."/>
        </authorList>
    </citation>
    <scope>NUCLEOTIDE SEQUENCE</scope>
    <source>
        <strain evidence="2">CAU 1642</strain>
    </source>
</reference>
<dbReference type="EMBL" id="JALNMH010000002">
    <property type="protein sequence ID" value="MCK7592686.1"/>
    <property type="molecule type" value="Genomic_DNA"/>
</dbReference>
<dbReference type="Pfam" id="PF01590">
    <property type="entry name" value="GAF"/>
    <property type="match status" value="1"/>
</dbReference>
<dbReference type="Gene3D" id="3.60.15.10">
    <property type="entry name" value="Ribonuclease Z/Hydroxyacylglutathione hydrolase-like"/>
    <property type="match status" value="1"/>
</dbReference>
<dbReference type="Pfam" id="PF12706">
    <property type="entry name" value="Lactamase_B_2"/>
    <property type="match status" value="1"/>
</dbReference>
<gene>
    <name evidence="2" type="ORF">M0G41_03280</name>
</gene>
<sequence length="596" mass="65411">MKVRFWGTRGSLAKPGPRTVRYGGNTSCVSVETAAGTLLVIDCGTGVHDLGQHLLETRKGPIRGHVLISHTHWDHIQGIPFFAPLFLPGHQWDFYAAQGFGESLRETLAGQMEYTYFPVTPEAFNASVHYHHLGEGSLRIDDVLIRTRYLNHPALTLGFRIEVDGAVLVYACDHEPHGAEAAHGGELSGEDAEHAAFLRGADLVIHDAQYCAAEYPNKKGWGHSTVEYATRVAASAGVKRLALTHHDPLRHDEAMDTLIAGLRERHPKECAALEVFAAAEGMEIELVGTAAAREEGPSALQPAERSRPGPIVVFSRDQATVERVRGFVAGDGIEVHGESKADRLIDSLGRLRAGLLLIDAEVGFDDAHAAATALARSGDPRLAQLPCVVLGAAAPKDGRDWSGVAGWLNAPYSPEYARARLRAFLLRARCRWQVAPLPEDEQGRLEALRALRLLDTPREERFDRFTRMASAMFDMPFAFISLVDAERQWFKSCIGIDAEETSREVSFCAHAIHQRELFVVPDTLLDDRFADNPVVADGPRVRFYAGYPLVLDSGHCIGTLCLADQRPRDLSEEQSRLLGDLGALVLKEIQSRQQAA</sequence>
<evidence type="ECO:0000313" key="2">
    <source>
        <dbReference type="EMBL" id="MCK7592686.1"/>
    </source>
</evidence>
<accession>A0ABT0GDQ7</accession>
<dbReference type="SUPFAM" id="SSF55781">
    <property type="entry name" value="GAF domain-like"/>
    <property type="match status" value="1"/>
</dbReference>
<evidence type="ECO:0000259" key="1">
    <source>
        <dbReference type="SMART" id="SM00065"/>
    </source>
</evidence>
<dbReference type="SMART" id="SM00065">
    <property type="entry name" value="GAF"/>
    <property type="match status" value="1"/>
</dbReference>
<dbReference type="PANTHER" id="PTHR43102">
    <property type="entry name" value="SLR1143 PROTEIN"/>
    <property type="match status" value="1"/>
</dbReference>
<dbReference type="InterPro" id="IPR029016">
    <property type="entry name" value="GAF-like_dom_sf"/>
</dbReference>
<dbReference type="InterPro" id="IPR001279">
    <property type="entry name" value="Metallo-B-lactamas"/>
</dbReference>
<dbReference type="InterPro" id="IPR036866">
    <property type="entry name" value="RibonucZ/Hydroxyglut_hydro"/>
</dbReference>
<feature type="domain" description="GAF" evidence="1">
    <location>
        <begin position="457"/>
        <end position="596"/>
    </location>
</feature>
<dbReference type="InterPro" id="IPR003018">
    <property type="entry name" value="GAF"/>
</dbReference>